<evidence type="ECO:0000313" key="8">
    <source>
        <dbReference type="Proteomes" id="UP001500620"/>
    </source>
</evidence>
<dbReference type="PRINTS" id="PR00344">
    <property type="entry name" value="BCTRLSENSOR"/>
</dbReference>
<evidence type="ECO:0000256" key="3">
    <source>
        <dbReference type="ARBA" id="ARBA00022679"/>
    </source>
</evidence>
<name>A0ABP8DF40_9ACTN</name>
<evidence type="ECO:0000313" key="7">
    <source>
        <dbReference type="EMBL" id="GAA4254469.1"/>
    </source>
</evidence>
<evidence type="ECO:0000256" key="2">
    <source>
        <dbReference type="ARBA" id="ARBA00012438"/>
    </source>
</evidence>
<dbReference type="EC" id="2.7.13.3" evidence="2"/>
<organism evidence="7 8">
    <name type="scientific">Dactylosporangium darangshiense</name>
    <dbReference type="NCBI Taxonomy" id="579108"/>
    <lineage>
        <taxon>Bacteria</taxon>
        <taxon>Bacillati</taxon>
        <taxon>Actinomycetota</taxon>
        <taxon>Actinomycetes</taxon>
        <taxon>Micromonosporales</taxon>
        <taxon>Micromonosporaceae</taxon>
        <taxon>Dactylosporangium</taxon>
    </lineage>
</organism>
<dbReference type="PANTHER" id="PTHR24421">
    <property type="entry name" value="NITRATE/NITRITE SENSOR PROTEIN NARX-RELATED"/>
    <property type="match status" value="1"/>
</dbReference>
<dbReference type="EMBL" id="BAABAT010000018">
    <property type="protein sequence ID" value="GAA4254469.1"/>
    <property type="molecule type" value="Genomic_DNA"/>
</dbReference>
<dbReference type="Pfam" id="PF02518">
    <property type="entry name" value="HATPase_c"/>
    <property type="match status" value="1"/>
</dbReference>
<protein>
    <recommendedName>
        <fullName evidence="2">histidine kinase</fullName>
        <ecNumber evidence="2">2.7.13.3</ecNumber>
    </recommendedName>
</protein>
<dbReference type="RefSeq" id="WP_345131488.1">
    <property type="nucleotide sequence ID" value="NZ_BAABAT010000018.1"/>
</dbReference>
<evidence type="ECO:0000256" key="5">
    <source>
        <dbReference type="ARBA" id="ARBA00023012"/>
    </source>
</evidence>
<reference evidence="8" key="1">
    <citation type="journal article" date="2019" name="Int. J. Syst. Evol. Microbiol.">
        <title>The Global Catalogue of Microorganisms (GCM) 10K type strain sequencing project: providing services to taxonomists for standard genome sequencing and annotation.</title>
        <authorList>
            <consortium name="The Broad Institute Genomics Platform"/>
            <consortium name="The Broad Institute Genome Sequencing Center for Infectious Disease"/>
            <person name="Wu L."/>
            <person name="Ma J."/>
        </authorList>
    </citation>
    <scope>NUCLEOTIDE SEQUENCE [LARGE SCALE GENOMIC DNA]</scope>
    <source>
        <strain evidence="8">JCM 17441</strain>
    </source>
</reference>
<keyword evidence="8" id="KW-1185">Reference proteome</keyword>
<dbReference type="InterPro" id="IPR050482">
    <property type="entry name" value="Sensor_HK_TwoCompSys"/>
</dbReference>
<accession>A0ABP8DF40</accession>
<keyword evidence="3" id="KW-0808">Transferase</keyword>
<feature type="domain" description="Histidine kinase/HSP90-like ATPase" evidence="6">
    <location>
        <begin position="28"/>
        <end position="124"/>
    </location>
</feature>
<dbReference type="InterPro" id="IPR003594">
    <property type="entry name" value="HATPase_dom"/>
</dbReference>
<dbReference type="InterPro" id="IPR036890">
    <property type="entry name" value="HATPase_C_sf"/>
</dbReference>
<evidence type="ECO:0000256" key="4">
    <source>
        <dbReference type="ARBA" id="ARBA00022777"/>
    </source>
</evidence>
<keyword evidence="4" id="KW-0418">Kinase</keyword>
<comment type="caution">
    <text evidence="7">The sequence shown here is derived from an EMBL/GenBank/DDBJ whole genome shotgun (WGS) entry which is preliminary data.</text>
</comment>
<proteinExistence type="predicted"/>
<dbReference type="SMART" id="SM00387">
    <property type="entry name" value="HATPase_c"/>
    <property type="match status" value="1"/>
</dbReference>
<dbReference type="InterPro" id="IPR004358">
    <property type="entry name" value="Sig_transdc_His_kin-like_C"/>
</dbReference>
<evidence type="ECO:0000259" key="6">
    <source>
        <dbReference type="SMART" id="SM00387"/>
    </source>
</evidence>
<dbReference type="Gene3D" id="3.30.565.10">
    <property type="entry name" value="Histidine kinase-like ATPase, C-terminal domain"/>
    <property type="match status" value="1"/>
</dbReference>
<gene>
    <name evidence="7" type="ORF">GCM10022255_059300</name>
</gene>
<dbReference type="SUPFAM" id="SSF55874">
    <property type="entry name" value="ATPase domain of HSP90 chaperone/DNA topoisomerase II/histidine kinase"/>
    <property type="match status" value="1"/>
</dbReference>
<comment type="catalytic activity">
    <reaction evidence="1">
        <text>ATP + protein L-histidine = ADP + protein N-phospho-L-histidine.</text>
        <dbReference type="EC" id="2.7.13.3"/>
    </reaction>
</comment>
<evidence type="ECO:0000256" key="1">
    <source>
        <dbReference type="ARBA" id="ARBA00000085"/>
    </source>
</evidence>
<keyword evidence="5" id="KW-0902">Two-component regulatory system</keyword>
<dbReference type="CDD" id="cd16917">
    <property type="entry name" value="HATPase_UhpB-NarQ-NarX-like"/>
    <property type="match status" value="1"/>
</dbReference>
<sequence length="130" mass="13334">MPALKTLARRSPVPVTINPGPKLRLPSCVEVAAYYVVCEALTNAAKHAHASAVNVDVDVTANGPSQRESLALTICDNGVGGADPARGSGLIGLTDRVEALGGHLQLSSPAGRGTSLFVTLPTDIDRPRAA</sequence>
<dbReference type="PANTHER" id="PTHR24421:SF10">
    <property type="entry name" value="NITRATE_NITRITE SENSOR PROTEIN NARQ"/>
    <property type="match status" value="1"/>
</dbReference>
<dbReference type="Proteomes" id="UP001500620">
    <property type="component" value="Unassembled WGS sequence"/>
</dbReference>